<dbReference type="PATRIC" id="fig|562.7813.peg.2007"/>
<dbReference type="Pfam" id="PF14359">
    <property type="entry name" value="DUF4406"/>
    <property type="match status" value="1"/>
</dbReference>
<reference evidence="1 2" key="1">
    <citation type="journal article" date="2015" name="Front. Microbiol.">
        <title>Genetic determinants of heat resistance in Escherichia coli.</title>
        <authorList>
            <person name="Mercer R.G."/>
            <person name="Zheng J."/>
            <person name="Garcia-Hernandez R."/>
            <person name="Ruan L."/>
            <person name="Ganzle M.G."/>
            <person name="McMullen L.M."/>
        </authorList>
    </citation>
    <scope>NUCLEOTIDE SEQUENCE [LARGE SCALE GENOMIC DNA]</scope>
    <source>
        <strain evidence="1 2">AW1.3</strain>
    </source>
</reference>
<evidence type="ECO:0000313" key="2">
    <source>
        <dbReference type="Proteomes" id="UP000050556"/>
    </source>
</evidence>
<organism evidence="1 2">
    <name type="scientific">Escherichia coli</name>
    <dbReference type="NCBI Taxonomy" id="562"/>
    <lineage>
        <taxon>Bacteria</taxon>
        <taxon>Pseudomonadati</taxon>
        <taxon>Pseudomonadota</taxon>
        <taxon>Gammaproteobacteria</taxon>
        <taxon>Enterobacterales</taxon>
        <taxon>Enterobacteriaceae</taxon>
        <taxon>Escherichia</taxon>
    </lineage>
</organism>
<evidence type="ECO:0000313" key="1">
    <source>
        <dbReference type="EMBL" id="KPO09341.1"/>
    </source>
</evidence>
<proteinExistence type="predicted"/>
<dbReference type="EMBL" id="LDYI01000118">
    <property type="protein sequence ID" value="KPO09341.1"/>
    <property type="molecule type" value="Genomic_DNA"/>
</dbReference>
<dbReference type="RefSeq" id="WP_016243552.1">
    <property type="nucleotide sequence ID" value="NZ_AP018395.1"/>
</dbReference>
<dbReference type="GO" id="GO:0016740">
    <property type="term" value="F:transferase activity"/>
    <property type="evidence" value="ECO:0007669"/>
    <property type="project" value="UniProtKB-KW"/>
</dbReference>
<keyword evidence="1" id="KW-0808">Transferase</keyword>
<dbReference type="Gene3D" id="3.40.50.10400">
    <property type="entry name" value="Hypothetical protein PA1492"/>
    <property type="match status" value="1"/>
</dbReference>
<accession>A0A0P7LQN4</accession>
<dbReference type="SUPFAM" id="SSF52309">
    <property type="entry name" value="N-(deoxy)ribosyltransferase-like"/>
    <property type="match status" value="1"/>
</dbReference>
<gene>
    <name evidence="1" type="ORF">ACU57_17450</name>
</gene>
<protein>
    <submittedName>
        <fullName evidence="1">Nucleoside 2-deoxyribosyltransferase family protein</fullName>
    </submittedName>
</protein>
<dbReference type="AlphaFoldDB" id="A0A0P7LQN4"/>
<name>A0A0P7LQN4_ECOLX</name>
<comment type="caution">
    <text evidence="1">The sequence shown here is derived from an EMBL/GenBank/DDBJ whole genome shotgun (WGS) entry which is preliminary data.</text>
</comment>
<dbReference type="Proteomes" id="UP000050556">
    <property type="component" value="Unassembled WGS sequence"/>
</dbReference>
<sequence>MKIYIAGPMTGIPKFNRPAFHFEAMRLSSEGHVVLNPATLPDGLSQPEYMDICLAMLRCADGIFLLSGWQKSAGAKAEHALAQKLDLEIIHQENAA</sequence>
<dbReference type="InterPro" id="IPR025518">
    <property type="entry name" value="DUF4406"/>
</dbReference>